<comment type="caution">
    <text evidence="5">The sequence shown here is derived from an EMBL/GenBank/DDBJ whole genome shotgun (WGS) entry which is preliminary data.</text>
</comment>
<organism evidence="5">
    <name type="scientific">hydrocarbon metagenome</name>
    <dbReference type="NCBI Taxonomy" id="938273"/>
    <lineage>
        <taxon>unclassified sequences</taxon>
        <taxon>metagenomes</taxon>
        <taxon>ecological metagenomes</taxon>
    </lineage>
</organism>
<accession>A0A0W8F0D6</accession>
<dbReference type="PANTHER" id="PTHR37418:SF2">
    <property type="entry name" value="3-KETO-5-AMINOHEXANOATE CLEAVAGE ENZYME"/>
    <property type="match status" value="1"/>
</dbReference>
<dbReference type="Pfam" id="PF05853">
    <property type="entry name" value="BKACE"/>
    <property type="match status" value="1"/>
</dbReference>
<keyword evidence="3" id="KW-0479">Metal-binding</keyword>
<evidence type="ECO:0000313" key="5">
    <source>
        <dbReference type="EMBL" id="KUG14082.1"/>
    </source>
</evidence>
<protein>
    <submittedName>
        <fullName evidence="5">3-keto-5-aminohexanoate cleavage enzyme</fullName>
    </submittedName>
</protein>
<comment type="cofactor">
    <cofactor evidence="1">
        <name>Zn(2+)</name>
        <dbReference type="ChEBI" id="CHEBI:29105"/>
    </cofactor>
</comment>
<name>A0A0W8F0D6_9ZZZZ</name>
<dbReference type="GO" id="GO:0043720">
    <property type="term" value="F:3-keto-5-aminohexanoate cleavage activity"/>
    <property type="evidence" value="ECO:0007669"/>
    <property type="project" value="InterPro"/>
</dbReference>
<keyword evidence="4" id="KW-0862">Zinc</keyword>
<reference evidence="5" key="1">
    <citation type="journal article" date="2015" name="Proc. Natl. Acad. Sci. U.S.A.">
        <title>Networks of energetic and metabolic interactions define dynamics in microbial communities.</title>
        <authorList>
            <person name="Embree M."/>
            <person name="Liu J.K."/>
            <person name="Al-Bassam M.M."/>
            <person name="Zengler K."/>
        </authorList>
    </citation>
    <scope>NUCLEOTIDE SEQUENCE</scope>
</reference>
<dbReference type="GO" id="GO:0046872">
    <property type="term" value="F:metal ion binding"/>
    <property type="evidence" value="ECO:0007669"/>
    <property type="project" value="UniProtKB-KW"/>
</dbReference>
<evidence type="ECO:0000256" key="1">
    <source>
        <dbReference type="ARBA" id="ARBA00001947"/>
    </source>
</evidence>
<dbReference type="InterPro" id="IPR013785">
    <property type="entry name" value="Aldolase_TIM"/>
</dbReference>
<evidence type="ECO:0000256" key="2">
    <source>
        <dbReference type="ARBA" id="ARBA00022679"/>
    </source>
</evidence>
<dbReference type="EMBL" id="LNQE01001705">
    <property type="protein sequence ID" value="KUG14082.1"/>
    <property type="molecule type" value="Genomic_DNA"/>
</dbReference>
<keyword evidence="2" id="KW-0808">Transferase</keyword>
<gene>
    <name evidence="5" type="ORF">ASZ90_016293</name>
</gene>
<proteinExistence type="predicted"/>
<dbReference type="Gene3D" id="3.20.20.70">
    <property type="entry name" value="Aldolase class I"/>
    <property type="match status" value="1"/>
</dbReference>
<dbReference type="InterPro" id="IPR008567">
    <property type="entry name" value="BKACE"/>
</dbReference>
<dbReference type="PANTHER" id="PTHR37418">
    <property type="entry name" value="3-KETO-5-AMINOHEXANOATE CLEAVAGE ENZYME-RELATED"/>
    <property type="match status" value="1"/>
</dbReference>
<evidence type="ECO:0000256" key="3">
    <source>
        <dbReference type="ARBA" id="ARBA00022723"/>
    </source>
</evidence>
<dbReference type="AlphaFoldDB" id="A0A0W8F0D6"/>
<evidence type="ECO:0000256" key="4">
    <source>
        <dbReference type="ARBA" id="ARBA00022833"/>
    </source>
</evidence>
<sequence length="284" mass="30905">MYYRGNELGKLIIQLAPTGIVPTKESNPSVPVTPEEIIGQTITAFQLGVSSVHIHARDEAGRPTTRKDIYEEIIAGIRKTCPDIIICASTSGRIPGGRRDEVLDLAPDMASLTPGSVTFRDSISINPSGEIMHLAREMARQGIKPEIEVFEAGFINTARYLQKKGILAAPLFFNFLMGSLGSIPADVRDLVYLVESLPEGSTWAAAGIGRFQMQVAAAAILMGGHVRIGLEDSIYRDYRERTLTTNEELVKWVVGMAQCLGREIASPREAREILGLRPRGGGDS</sequence>